<dbReference type="Gene3D" id="3.40.50.300">
    <property type="entry name" value="P-loop containing nucleotide triphosphate hydrolases"/>
    <property type="match status" value="1"/>
</dbReference>
<dbReference type="Pfam" id="PF00005">
    <property type="entry name" value="ABC_tran"/>
    <property type="match status" value="1"/>
</dbReference>
<dbReference type="InterPro" id="IPR003593">
    <property type="entry name" value="AAA+_ATPase"/>
</dbReference>
<dbReference type="CDD" id="cd16914">
    <property type="entry name" value="EcfT"/>
    <property type="match status" value="1"/>
</dbReference>
<feature type="transmembrane region" description="Helical" evidence="12">
    <location>
        <begin position="19"/>
        <end position="52"/>
    </location>
</feature>
<dbReference type="Pfam" id="PF13241">
    <property type="entry name" value="NAD_binding_7"/>
    <property type="match status" value="1"/>
</dbReference>
<keyword evidence="15" id="KW-1185">Reference proteome</keyword>
<dbReference type="Pfam" id="PF02361">
    <property type="entry name" value="CbiQ"/>
    <property type="match status" value="1"/>
</dbReference>
<evidence type="ECO:0000256" key="3">
    <source>
        <dbReference type="ARBA" id="ARBA00005417"/>
    </source>
</evidence>
<dbReference type="Gene3D" id="3.40.50.720">
    <property type="entry name" value="NAD(P)-binding Rossmann-like Domain"/>
    <property type="match status" value="1"/>
</dbReference>
<dbReference type="GO" id="GO:0005524">
    <property type="term" value="F:ATP binding"/>
    <property type="evidence" value="ECO:0007669"/>
    <property type="project" value="UniProtKB-KW"/>
</dbReference>
<evidence type="ECO:0000256" key="10">
    <source>
        <dbReference type="ARBA" id="ARBA00022989"/>
    </source>
</evidence>
<gene>
    <name evidence="14" type="ORF">HMPREF3185_01685</name>
</gene>
<accession>A0A134B3F4</accession>
<feature type="transmembrane region" description="Helical" evidence="12">
    <location>
        <begin position="64"/>
        <end position="82"/>
    </location>
</feature>
<evidence type="ECO:0000256" key="2">
    <source>
        <dbReference type="ARBA" id="ARBA00004236"/>
    </source>
</evidence>
<keyword evidence="8" id="KW-0067">ATP-binding</keyword>
<dbReference type="FunFam" id="3.40.50.300:FF:000224">
    <property type="entry name" value="Energy-coupling factor transporter ATP-binding protein EcfA"/>
    <property type="match status" value="1"/>
</dbReference>
<comment type="similarity">
    <text evidence="3">Belongs to the ABC transporter superfamily.</text>
</comment>
<dbReference type="InterPro" id="IPR050095">
    <property type="entry name" value="ECF_ABC_transporter_ATP-bd"/>
</dbReference>
<dbReference type="InterPro" id="IPR027417">
    <property type="entry name" value="P-loop_NTPase"/>
</dbReference>
<proteinExistence type="inferred from homology"/>
<keyword evidence="5" id="KW-1003">Cell membrane</keyword>
<evidence type="ECO:0000256" key="12">
    <source>
        <dbReference type="SAM" id="Phobius"/>
    </source>
</evidence>
<dbReference type="OrthoDB" id="9806726at2"/>
<dbReference type="STRING" id="322095.HMPREF3185_01685"/>
<evidence type="ECO:0000256" key="9">
    <source>
        <dbReference type="ARBA" id="ARBA00022967"/>
    </source>
</evidence>
<evidence type="ECO:0000256" key="8">
    <source>
        <dbReference type="ARBA" id="ARBA00022840"/>
    </source>
</evidence>
<evidence type="ECO:0000256" key="7">
    <source>
        <dbReference type="ARBA" id="ARBA00022741"/>
    </source>
</evidence>
<keyword evidence="9" id="KW-1278">Translocase</keyword>
<keyword evidence="4" id="KW-0813">Transport</keyword>
<dbReference type="InterPro" id="IPR036291">
    <property type="entry name" value="NAD(P)-bd_dom_sf"/>
</dbReference>
<keyword evidence="6 12" id="KW-0812">Transmembrane</keyword>
<sequence>MSHTKHCSRRPTLREEQGYLFLCLLLLGVALVLQHTAYLLMLAAAIIGLTFARSTGKRWLLTRRLLILSFFILLSILPIALGREEGSSLWIDFGGWGITKGGSILAVKTGLRCLASASSMMLLLQLLPLHRLYTVLRSLGTPKLFIELIELTYRYIFVLEETAGQIRLAQTSRLGYQGSLSEKLQHFGMLLSRTFILSQVESDKLYLGLQSRGYEDEGLRSSSHNSTESMNHFPLLQVKELSFHYEDGYEALRGVTCTIQRGERIALIGHNGAGKSTLFLLLSGLQSSWNGEVYLHGQLIHPQERVALRQQVALVLQNSNYQLFTPSVEDEIAFGLKNMGLREEALHKRLEELLTRYNLAELRHKPPHELSEGQKKWVALVAVLATDPEVLILDEPTAALDALYTERVLDLLEQLHLAGKTIIISTHDMELASRFADRVLLMEAGKLICDRKASDLWSDSTLLKDKHLPQPWAWRTRTHQQAPPCPIRTELQQYHLPLFLSSETLPILFVGGGKGIWRKAQGLIERRIPFKVMAPALCDELTEAARRGDFEWIPRAYTGISDVGGARIVILGIGDADEELRFAQELEATGYLFSLLSDATRGNLQFGATAHKEGITLSVHSDYRLPEITQQLKTAWSETLPDGFEARLRALSQYRQALQEATDEAERTRLRQAYDKLKESLLQDTIHDRTH</sequence>
<evidence type="ECO:0000313" key="14">
    <source>
        <dbReference type="EMBL" id="KXB74477.1"/>
    </source>
</evidence>
<dbReference type="PROSITE" id="PS50893">
    <property type="entry name" value="ABC_TRANSPORTER_2"/>
    <property type="match status" value="1"/>
</dbReference>
<comment type="caution">
    <text evidence="14">The sequence shown here is derived from an EMBL/GenBank/DDBJ whole genome shotgun (WGS) entry which is preliminary data.</text>
</comment>
<feature type="domain" description="ABC transporter" evidence="13">
    <location>
        <begin position="236"/>
        <end position="469"/>
    </location>
</feature>
<dbReference type="InterPro" id="IPR003339">
    <property type="entry name" value="ABC/ECF_trnsptr_transmembrane"/>
</dbReference>
<dbReference type="GO" id="GO:0042626">
    <property type="term" value="F:ATPase-coupled transmembrane transporter activity"/>
    <property type="evidence" value="ECO:0007669"/>
    <property type="project" value="TreeGrafter"/>
</dbReference>
<dbReference type="PANTHER" id="PTHR43553">
    <property type="entry name" value="HEAVY METAL TRANSPORTER"/>
    <property type="match status" value="1"/>
</dbReference>
<dbReference type="InterPro" id="IPR003439">
    <property type="entry name" value="ABC_transporter-like_ATP-bd"/>
</dbReference>
<organism evidence="14 15">
    <name type="scientific">Porphyromonas somerae</name>
    <dbReference type="NCBI Taxonomy" id="322095"/>
    <lineage>
        <taxon>Bacteria</taxon>
        <taxon>Pseudomonadati</taxon>
        <taxon>Bacteroidota</taxon>
        <taxon>Bacteroidia</taxon>
        <taxon>Bacteroidales</taxon>
        <taxon>Porphyromonadaceae</taxon>
        <taxon>Porphyromonas</taxon>
    </lineage>
</organism>
<evidence type="ECO:0000256" key="4">
    <source>
        <dbReference type="ARBA" id="ARBA00022448"/>
    </source>
</evidence>
<protein>
    <submittedName>
        <fullName evidence="14">Putative cobalt ABC transporter, permease protein CbiQ</fullName>
    </submittedName>
</protein>
<dbReference type="SUPFAM" id="SSF52540">
    <property type="entry name" value="P-loop containing nucleoside triphosphate hydrolases"/>
    <property type="match status" value="1"/>
</dbReference>
<dbReference type="InterPro" id="IPR015856">
    <property type="entry name" value="ABC_transpr_CbiO/EcfA_su"/>
</dbReference>
<dbReference type="PATRIC" id="fig|322095.3.peg.1661"/>
<evidence type="ECO:0000256" key="5">
    <source>
        <dbReference type="ARBA" id="ARBA00022475"/>
    </source>
</evidence>
<evidence type="ECO:0000259" key="13">
    <source>
        <dbReference type="PROSITE" id="PS50893"/>
    </source>
</evidence>
<keyword evidence="7" id="KW-0547">Nucleotide-binding</keyword>
<dbReference type="SMART" id="SM00382">
    <property type="entry name" value="AAA"/>
    <property type="match status" value="1"/>
</dbReference>
<reference evidence="15" key="1">
    <citation type="submission" date="2016-01" db="EMBL/GenBank/DDBJ databases">
        <authorList>
            <person name="Mitreva M."/>
            <person name="Pepin K.H."/>
            <person name="Mihindukulasuriya K.A."/>
            <person name="Fulton R."/>
            <person name="Fronick C."/>
            <person name="O'Laughlin M."/>
            <person name="Miner T."/>
            <person name="Herter B."/>
            <person name="Rosa B.A."/>
            <person name="Cordes M."/>
            <person name="Tomlinson C."/>
            <person name="Wollam A."/>
            <person name="Palsikar V.B."/>
            <person name="Mardis E.R."/>
            <person name="Wilson R.K."/>
        </authorList>
    </citation>
    <scope>NUCLEOTIDE SEQUENCE [LARGE SCALE GENOMIC DNA]</scope>
    <source>
        <strain evidence="15">KA00683</strain>
    </source>
</reference>
<dbReference type="EMBL" id="LSDK01000121">
    <property type="protein sequence ID" value="KXB74477.1"/>
    <property type="molecule type" value="Genomic_DNA"/>
</dbReference>
<dbReference type="SUPFAM" id="SSF51735">
    <property type="entry name" value="NAD(P)-binding Rossmann-fold domains"/>
    <property type="match status" value="1"/>
</dbReference>
<evidence type="ECO:0000256" key="1">
    <source>
        <dbReference type="ARBA" id="ARBA00004141"/>
    </source>
</evidence>
<dbReference type="RefSeq" id="WP_060935806.1">
    <property type="nucleotide sequence ID" value="NZ_KQ960462.1"/>
</dbReference>
<evidence type="ECO:0000256" key="6">
    <source>
        <dbReference type="ARBA" id="ARBA00022692"/>
    </source>
</evidence>
<keyword evidence="10 12" id="KW-1133">Transmembrane helix</keyword>
<comment type="subcellular location">
    <subcellularLocation>
        <location evidence="2">Cell membrane</location>
    </subcellularLocation>
    <subcellularLocation>
        <location evidence="1">Membrane</location>
        <topology evidence="1">Multi-pass membrane protein</topology>
    </subcellularLocation>
</comment>
<evidence type="ECO:0000313" key="15">
    <source>
        <dbReference type="Proteomes" id="UP000070224"/>
    </source>
</evidence>
<dbReference type="AlphaFoldDB" id="A0A134B3F4"/>
<dbReference type="GO" id="GO:0016887">
    <property type="term" value="F:ATP hydrolysis activity"/>
    <property type="evidence" value="ECO:0007669"/>
    <property type="project" value="InterPro"/>
</dbReference>
<name>A0A134B3F4_9PORP</name>
<dbReference type="GO" id="GO:0043190">
    <property type="term" value="C:ATP-binding cassette (ABC) transporter complex"/>
    <property type="evidence" value="ECO:0007669"/>
    <property type="project" value="TreeGrafter"/>
</dbReference>
<dbReference type="CDD" id="cd03225">
    <property type="entry name" value="ABC_cobalt_CbiO_domain1"/>
    <property type="match status" value="1"/>
</dbReference>
<evidence type="ECO:0000256" key="11">
    <source>
        <dbReference type="ARBA" id="ARBA00023136"/>
    </source>
</evidence>
<dbReference type="Proteomes" id="UP000070224">
    <property type="component" value="Unassembled WGS sequence"/>
</dbReference>
<keyword evidence="11 12" id="KW-0472">Membrane</keyword>